<protein>
    <recommendedName>
        <fullName evidence="4">Bulb-type lectin domain-containing protein</fullName>
    </recommendedName>
</protein>
<proteinExistence type="predicted"/>
<dbReference type="SUPFAM" id="SSF51695">
    <property type="entry name" value="PLC-like phosphodiesterases"/>
    <property type="match status" value="1"/>
</dbReference>
<reference evidence="2" key="2">
    <citation type="submission" date="2020-09" db="EMBL/GenBank/DDBJ databases">
        <authorList>
            <person name="Sun Q."/>
            <person name="Zhou Y."/>
        </authorList>
    </citation>
    <scope>NUCLEOTIDE SEQUENCE</scope>
    <source>
        <strain evidence="2">CGMCC 4.7679</strain>
    </source>
</reference>
<dbReference type="PROSITE" id="PS50007">
    <property type="entry name" value="PIPLC_X_DOMAIN"/>
    <property type="match status" value="1"/>
</dbReference>
<dbReference type="AlphaFoldDB" id="A0A8H9MDH1"/>
<dbReference type="OrthoDB" id="195526at2"/>
<evidence type="ECO:0000313" key="2">
    <source>
        <dbReference type="EMBL" id="GHF79330.1"/>
    </source>
</evidence>
<dbReference type="GO" id="GO:0006629">
    <property type="term" value="P:lipid metabolic process"/>
    <property type="evidence" value="ECO:0007669"/>
    <property type="project" value="InterPro"/>
</dbReference>
<accession>A0A8H9MDH1</accession>
<feature type="signal peptide" evidence="1">
    <location>
        <begin position="1"/>
        <end position="25"/>
    </location>
</feature>
<organism evidence="2 3">
    <name type="scientific">Amycolatopsis bartoniae</name>
    <dbReference type="NCBI Taxonomy" id="941986"/>
    <lineage>
        <taxon>Bacteria</taxon>
        <taxon>Bacillati</taxon>
        <taxon>Actinomycetota</taxon>
        <taxon>Actinomycetes</taxon>
        <taxon>Pseudonocardiales</taxon>
        <taxon>Pseudonocardiaceae</taxon>
        <taxon>Amycolatopsis</taxon>
    </lineage>
</organism>
<evidence type="ECO:0000313" key="3">
    <source>
        <dbReference type="Proteomes" id="UP000658656"/>
    </source>
</evidence>
<feature type="chain" id="PRO_5034169477" description="Bulb-type lectin domain-containing protein" evidence="1">
    <location>
        <begin position="26"/>
        <end position="460"/>
    </location>
</feature>
<name>A0A8H9MDH1_9PSEU</name>
<evidence type="ECO:0000256" key="1">
    <source>
        <dbReference type="SAM" id="SignalP"/>
    </source>
</evidence>
<dbReference type="Proteomes" id="UP000658656">
    <property type="component" value="Unassembled WGS sequence"/>
</dbReference>
<keyword evidence="1" id="KW-0732">Signal</keyword>
<dbReference type="GO" id="GO:0008081">
    <property type="term" value="F:phosphoric diester hydrolase activity"/>
    <property type="evidence" value="ECO:0007669"/>
    <property type="project" value="InterPro"/>
</dbReference>
<dbReference type="RefSeq" id="WP_145932620.1">
    <property type="nucleotide sequence ID" value="NZ_BNAV01000013.1"/>
</dbReference>
<comment type="caution">
    <text evidence="2">The sequence shown here is derived from an EMBL/GenBank/DDBJ whole genome shotgun (WGS) entry which is preliminary data.</text>
</comment>
<dbReference type="InterPro" id="IPR032075">
    <property type="entry name" value="PI-PLC-C1"/>
</dbReference>
<dbReference type="EMBL" id="BNAV01000013">
    <property type="protein sequence ID" value="GHF79330.1"/>
    <property type="molecule type" value="Genomic_DNA"/>
</dbReference>
<keyword evidence="3" id="KW-1185">Reference proteome</keyword>
<reference evidence="2" key="1">
    <citation type="journal article" date="2014" name="Int. J. Syst. Evol. Microbiol.">
        <title>Complete genome sequence of Corynebacterium casei LMG S-19264T (=DSM 44701T), isolated from a smear-ripened cheese.</title>
        <authorList>
            <consortium name="US DOE Joint Genome Institute (JGI-PGF)"/>
            <person name="Walter F."/>
            <person name="Albersmeier A."/>
            <person name="Kalinowski J."/>
            <person name="Ruckert C."/>
        </authorList>
    </citation>
    <scope>NUCLEOTIDE SEQUENCE</scope>
    <source>
        <strain evidence="2">CGMCC 4.7679</strain>
    </source>
</reference>
<sequence length="460" mass="48806">MSRLKTALAAAVLGVSVVAAPAATADVPFASALFKATHNSYSGNVDGAKGSITYQLDNGVRFVEFDIHDNDYGTLHDYAVGHDSPGNLVDHNGNPASNALRDWLRVVDTWSDAHPSHAPIVVMLDLKDDLTDNTSYAAGNLAALDQELTDVFGSSLATAAQYPANMPSVDSLRGRVLPLLSGNGTTRAAYRRDTGSSPAIAVNSKGQVVEVHDSGGGALWYWTGTYGADGRITWLRHGRYDSGKTPAIALNDNGQLVEVHQSQSNTTLWSHVGQLGADGEVTWGASTQYDNGVSPTVAFTGANTVREVHQSQSNSQNWQWTGTVGGSTVSWSGNAKTSDSRYDKTTSGGVLVWTGADGATPAQTLRYSTPKVTGARIQYPQTAFDEYQDGDSAELQQGAVFYAAAATDSSFLVAARKAGHVVRGWDFDSAGLATDPLVNYPATNHPWDSWYQSLTAQAVQ</sequence>
<gene>
    <name evidence="2" type="ORF">GCM10017566_61890</name>
</gene>
<dbReference type="InterPro" id="IPR017946">
    <property type="entry name" value="PLC-like_Pdiesterase_TIM-brl"/>
</dbReference>
<dbReference type="Pfam" id="PF16670">
    <property type="entry name" value="PI-PLC-C1"/>
    <property type="match status" value="1"/>
</dbReference>
<evidence type="ECO:0008006" key="4">
    <source>
        <dbReference type="Google" id="ProtNLM"/>
    </source>
</evidence>
<dbReference type="Gene3D" id="3.20.20.190">
    <property type="entry name" value="Phosphatidylinositol (PI) phosphodiesterase"/>
    <property type="match status" value="1"/>
</dbReference>